<proteinExistence type="predicted"/>
<protein>
    <submittedName>
        <fullName evidence="1">Uncharacterized protein</fullName>
    </submittedName>
</protein>
<gene>
    <name evidence="1" type="ORF">PMEA_00000198</name>
</gene>
<dbReference type="EMBL" id="CALNXJ010000001">
    <property type="protein sequence ID" value="CAH3031505.1"/>
    <property type="molecule type" value="Genomic_DNA"/>
</dbReference>
<reference evidence="1 2" key="1">
    <citation type="submission" date="2022-05" db="EMBL/GenBank/DDBJ databases">
        <authorList>
            <consortium name="Genoscope - CEA"/>
            <person name="William W."/>
        </authorList>
    </citation>
    <scope>NUCLEOTIDE SEQUENCE [LARGE SCALE GENOMIC DNA]</scope>
</reference>
<sequence>MTQLIHLIETGFPKSRNELPPALREYHQFREHLYTVDGIILYKNRIHAPESTVFWPGITPAIIALTGNLQPLQPHGTLSTEFTALSSCTPSLPVPMCLRPTSFTTKGYLPCYRETATPTGPSLSEQERDPQA</sequence>
<keyword evidence="2" id="KW-1185">Reference proteome</keyword>
<name>A0AAU9VJ88_9CNID</name>
<accession>A0AAU9VJ88</accession>
<dbReference type="AlphaFoldDB" id="A0AAU9VJ88"/>
<evidence type="ECO:0000313" key="2">
    <source>
        <dbReference type="Proteomes" id="UP001159428"/>
    </source>
</evidence>
<organism evidence="1 2">
    <name type="scientific">Pocillopora meandrina</name>
    <dbReference type="NCBI Taxonomy" id="46732"/>
    <lineage>
        <taxon>Eukaryota</taxon>
        <taxon>Metazoa</taxon>
        <taxon>Cnidaria</taxon>
        <taxon>Anthozoa</taxon>
        <taxon>Hexacorallia</taxon>
        <taxon>Scleractinia</taxon>
        <taxon>Astrocoeniina</taxon>
        <taxon>Pocilloporidae</taxon>
        <taxon>Pocillopora</taxon>
    </lineage>
</organism>
<evidence type="ECO:0000313" key="1">
    <source>
        <dbReference type="EMBL" id="CAH3031505.1"/>
    </source>
</evidence>
<dbReference type="Proteomes" id="UP001159428">
    <property type="component" value="Unassembled WGS sequence"/>
</dbReference>
<comment type="caution">
    <text evidence="1">The sequence shown here is derived from an EMBL/GenBank/DDBJ whole genome shotgun (WGS) entry which is preliminary data.</text>
</comment>